<evidence type="ECO:0000313" key="8">
    <source>
        <dbReference type="Proteomes" id="UP000824089"/>
    </source>
</evidence>
<dbReference type="GO" id="GO:0140662">
    <property type="term" value="F:ATP-dependent protein folding chaperone"/>
    <property type="evidence" value="ECO:0007669"/>
    <property type="project" value="InterPro"/>
</dbReference>
<keyword evidence="4" id="KW-0143">Chaperone</keyword>
<dbReference type="CDD" id="cd16927">
    <property type="entry name" value="HATPase_Hsp90-like"/>
    <property type="match status" value="1"/>
</dbReference>
<feature type="binding site" evidence="5">
    <location>
        <position position="170"/>
    </location>
    <ligand>
        <name>ATP</name>
        <dbReference type="ChEBI" id="CHEBI:30616"/>
    </ligand>
</feature>
<protein>
    <submittedName>
        <fullName evidence="7">Molecular chaperone HtpG</fullName>
    </submittedName>
</protein>
<dbReference type="InterPro" id="IPR020568">
    <property type="entry name" value="Ribosomal_Su5_D2-typ_SF"/>
</dbReference>
<feature type="compositionally biased region" description="Basic and acidic residues" evidence="6">
    <location>
        <begin position="217"/>
        <end position="239"/>
    </location>
</feature>
<feature type="binding site" evidence="5">
    <location>
        <position position="33"/>
    </location>
    <ligand>
        <name>ATP</name>
        <dbReference type="ChEBI" id="CHEBI:30616"/>
    </ligand>
</feature>
<organism evidence="7 8">
    <name type="scientific">Candidatus Egerieisoma faecipullorum</name>
    <dbReference type="NCBI Taxonomy" id="2840963"/>
    <lineage>
        <taxon>Bacteria</taxon>
        <taxon>Bacillati</taxon>
        <taxon>Bacillota</taxon>
        <taxon>Clostridia</taxon>
        <taxon>Eubacteriales</taxon>
        <taxon>Clostridiaceae</taxon>
        <taxon>Clostridiaceae incertae sedis</taxon>
        <taxon>Candidatus Egerieisoma</taxon>
    </lineage>
</organism>
<feature type="binding site" evidence="5">
    <location>
        <position position="348"/>
    </location>
    <ligand>
        <name>ATP</name>
        <dbReference type="ChEBI" id="CHEBI:30616"/>
    </ligand>
</feature>
<dbReference type="InterPro" id="IPR020575">
    <property type="entry name" value="Hsp90_N"/>
</dbReference>
<accession>A0A9D1LA14</accession>
<evidence type="ECO:0000256" key="4">
    <source>
        <dbReference type="ARBA" id="ARBA00023186"/>
    </source>
</evidence>
<evidence type="ECO:0000256" key="2">
    <source>
        <dbReference type="ARBA" id="ARBA00022741"/>
    </source>
</evidence>
<dbReference type="PANTHER" id="PTHR11528">
    <property type="entry name" value="HEAT SHOCK PROTEIN 90 FAMILY MEMBER"/>
    <property type="match status" value="1"/>
</dbReference>
<feature type="binding site" evidence="5">
    <location>
        <begin position="98"/>
        <end position="99"/>
    </location>
    <ligand>
        <name>ATP</name>
        <dbReference type="ChEBI" id="CHEBI:30616"/>
    </ligand>
</feature>
<dbReference type="InterPro" id="IPR036890">
    <property type="entry name" value="HATPase_C_sf"/>
</dbReference>
<evidence type="ECO:0000313" key="7">
    <source>
        <dbReference type="EMBL" id="HIU29690.1"/>
    </source>
</evidence>
<dbReference type="Gene3D" id="1.20.120.790">
    <property type="entry name" value="Heat shock protein 90, C-terminal domain"/>
    <property type="match status" value="1"/>
</dbReference>
<dbReference type="Pfam" id="PF13589">
    <property type="entry name" value="HATPase_c_3"/>
    <property type="match status" value="1"/>
</dbReference>
<dbReference type="PIRSF" id="PIRSF002583">
    <property type="entry name" value="Hsp90"/>
    <property type="match status" value="1"/>
</dbReference>
<comment type="caution">
    <text evidence="7">The sequence shown here is derived from an EMBL/GenBank/DDBJ whole genome shotgun (WGS) entry which is preliminary data.</text>
</comment>
<dbReference type="Proteomes" id="UP000824089">
    <property type="component" value="Unassembled WGS sequence"/>
</dbReference>
<dbReference type="GO" id="GO:0005524">
    <property type="term" value="F:ATP binding"/>
    <property type="evidence" value="ECO:0007669"/>
    <property type="project" value="UniProtKB-KW"/>
</dbReference>
<dbReference type="Gene3D" id="3.30.230.80">
    <property type="match status" value="1"/>
</dbReference>
<proteinExistence type="inferred from homology"/>
<gene>
    <name evidence="7" type="primary">htpG</name>
    <name evidence="7" type="ORF">IAD50_05275</name>
</gene>
<dbReference type="AlphaFoldDB" id="A0A9D1LA14"/>
<sequence>MENMQGSVSISTENIFPIIKKWLYSEKDIFLREVVSNASDAISKLKKLISVGEASVEETEWKIEVSLDKEAGTITIFDNGIGMTQEEVVKYINQIAFSGAKDFLEKYQGKTDDAQIIGHFGLGFYSVFMVSDKVEIDTKSYQEGAEAVHWESVSGMDYAITPSETEKRGTYITLHIAEDSKEYLDAFKLRETLRKYFSFLPINLYFIDVEEEQKKAAEAEKAEQKQDASENEAPKEPEAPKPINTTPLWVKPVKDCTDEEYKEFYRTLFHDYNEPLFWIHLNIDYPFNLKGILYFPKLKSQYDTLEGVIKVYYNQVFVADNVKEILPEFLMLLKGAIDCPDLPLNVSRSFLQNDGYVNKISTHITKKVADKLTGMFNTEKETYCKYWDDINPFVKFGCLKDEKFFDKVKEAIVFKTTDGEYLTLEEMGDQNAIHYIDDTLQQAQYVNMYKDSGVKIAVLDGPLDNHFISFLEYKNPGKVKFVRVDADVTENMKDPSGAYSKEELEQLAELCKEDFVKVSGNEKLTVRAEAIKSPMPAILLLSEEARRMQEMAKMYGSLGFPTENDVTLVLNASNKTVQKLRQIKESGAASEDTELICGQIYDLAKLAHQPMEADAMTRFIERSAKLLDRITE</sequence>
<dbReference type="Gene3D" id="3.30.565.10">
    <property type="entry name" value="Histidine kinase-like ATPase, C-terminal domain"/>
    <property type="match status" value="1"/>
</dbReference>
<reference evidence="7" key="1">
    <citation type="submission" date="2020-10" db="EMBL/GenBank/DDBJ databases">
        <authorList>
            <person name="Gilroy R."/>
        </authorList>
    </citation>
    <scope>NUCLEOTIDE SEQUENCE</scope>
    <source>
        <strain evidence="7">CHK195-4489</strain>
    </source>
</reference>
<feature type="binding site" evidence="5">
    <location>
        <position position="37"/>
    </location>
    <ligand>
        <name>ATP</name>
        <dbReference type="ChEBI" id="CHEBI:30616"/>
    </ligand>
</feature>
<feature type="binding site" evidence="5">
    <location>
        <position position="83"/>
    </location>
    <ligand>
        <name>ATP</name>
        <dbReference type="ChEBI" id="CHEBI:30616"/>
    </ligand>
</feature>
<dbReference type="PRINTS" id="PR00775">
    <property type="entry name" value="HEATSHOCK90"/>
</dbReference>
<evidence type="ECO:0000256" key="1">
    <source>
        <dbReference type="ARBA" id="ARBA00008239"/>
    </source>
</evidence>
<feature type="region of interest" description="Disordered" evidence="6">
    <location>
        <begin position="217"/>
        <end position="246"/>
    </location>
</feature>
<evidence type="ECO:0000256" key="5">
    <source>
        <dbReference type="PIRSR" id="PIRSR002583-1"/>
    </source>
</evidence>
<evidence type="ECO:0000256" key="6">
    <source>
        <dbReference type="SAM" id="MobiDB-lite"/>
    </source>
</evidence>
<dbReference type="GO" id="GO:0016887">
    <property type="term" value="F:ATP hydrolysis activity"/>
    <property type="evidence" value="ECO:0007669"/>
    <property type="project" value="InterPro"/>
</dbReference>
<reference evidence="7" key="2">
    <citation type="journal article" date="2021" name="PeerJ">
        <title>Extensive microbial diversity within the chicken gut microbiome revealed by metagenomics and culture.</title>
        <authorList>
            <person name="Gilroy R."/>
            <person name="Ravi A."/>
            <person name="Getino M."/>
            <person name="Pursley I."/>
            <person name="Horton D.L."/>
            <person name="Alikhan N.F."/>
            <person name="Baker D."/>
            <person name="Gharbi K."/>
            <person name="Hall N."/>
            <person name="Watson M."/>
            <person name="Adriaenssens E.M."/>
            <person name="Foster-Nyarko E."/>
            <person name="Jarju S."/>
            <person name="Secka A."/>
            <person name="Antonio M."/>
            <person name="Oren A."/>
            <person name="Chaudhuri R.R."/>
            <person name="La Ragione R."/>
            <person name="Hildebrand F."/>
            <person name="Pallen M.J."/>
        </authorList>
    </citation>
    <scope>NUCLEOTIDE SEQUENCE</scope>
    <source>
        <strain evidence="7">CHK195-4489</strain>
    </source>
</reference>
<keyword evidence="3 5" id="KW-0067">ATP-binding</keyword>
<dbReference type="Gene3D" id="3.40.50.11260">
    <property type="match status" value="1"/>
</dbReference>
<dbReference type="Pfam" id="PF00183">
    <property type="entry name" value="HSP90"/>
    <property type="match status" value="1"/>
</dbReference>
<dbReference type="EMBL" id="DVMM01000106">
    <property type="protein sequence ID" value="HIU29690.1"/>
    <property type="molecule type" value="Genomic_DNA"/>
</dbReference>
<dbReference type="NCBIfam" id="NF003555">
    <property type="entry name" value="PRK05218.1"/>
    <property type="match status" value="1"/>
</dbReference>
<name>A0A9D1LA14_9CLOT</name>
<dbReference type="SUPFAM" id="SSF54211">
    <property type="entry name" value="Ribosomal protein S5 domain 2-like"/>
    <property type="match status" value="1"/>
</dbReference>
<dbReference type="SUPFAM" id="SSF55874">
    <property type="entry name" value="ATPase domain of HSP90 chaperone/DNA topoisomerase II/histidine kinase"/>
    <property type="match status" value="1"/>
</dbReference>
<comment type="similarity">
    <text evidence="1">Belongs to the heat shock protein 90 family.</text>
</comment>
<dbReference type="InterPro" id="IPR037196">
    <property type="entry name" value="HSP90_C"/>
</dbReference>
<evidence type="ECO:0000256" key="3">
    <source>
        <dbReference type="ARBA" id="ARBA00022840"/>
    </source>
</evidence>
<dbReference type="InterPro" id="IPR001404">
    <property type="entry name" value="Hsp90_fam"/>
</dbReference>
<keyword evidence="2 5" id="KW-0547">Nucleotide-binding</keyword>
<dbReference type="GO" id="GO:0051082">
    <property type="term" value="F:unfolded protein binding"/>
    <property type="evidence" value="ECO:0007669"/>
    <property type="project" value="InterPro"/>
</dbReference>
<feature type="binding site" evidence="5">
    <location>
        <position position="78"/>
    </location>
    <ligand>
        <name>ATP</name>
        <dbReference type="ChEBI" id="CHEBI:30616"/>
    </ligand>
</feature>